<sequence>MPELLAIEEPAPSRPRPSLHAFLSLGFRPLYIAGTAWAVIAVAIWIFTPALIGAPLSGVAWHAHEMLWGFIATIAVAFLLTASANWTGINPLHGTGLGVLCLLWLAARLAYLFGGTGGFWLAAACESAFFLGAALALLRVMHKAHSRRNYGIPWLILGLGAANLLYLQAALRGDYAALIQRFDLGLLCMAVIALLIARRVIPFFAMRAVTGLKIPMLTRSGHAQMVLGVLAIAAALAGLPLAAAAALAAAGLIGLFQVWAWRPLAVRANPLLWILYLGYTALSLGLLAAAAYLGGLESGPLARPATYVHVIAMGGFSVLIIGMITRTALGHLGRPLRVDRSMTWSYGLMIAAVVLRLAALWPASVSQALLHAAAACWIACLALYLWRFVPMLIRPRPDAAPPPQAPRGQAPVTMVRGSAQEPRP</sequence>
<evidence type="ECO:0000313" key="3">
    <source>
        <dbReference type="EMBL" id="OWT58332.1"/>
    </source>
</evidence>
<gene>
    <name evidence="3" type="ORF">CEY11_15220</name>
</gene>
<dbReference type="RefSeq" id="WP_088604243.1">
    <property type="nucleotide sequence ID" value="NZ_NJIH01000008.1"/>
</dbReference>
<feature type="transmembrane region" description="Helical" evidence="2">
    <location>
        <begin position="368"/>
        <end position="386"/>
    </location>
</feature>
<dbReference type="Pfam" id="PF05940">
    <property type="entry name" value="NnrS"/>
    <property type="match status" value="1"/>
</dbReference>
<feature type="transmembrane region" description="Helical" evidence="2">
    <location>
        <begin position="119"/>
        <end position="138"/>
    </location>
</feature>
<feature type="transmembrane region" description="Helical" evidence="2">
    <location>
        <begin position="175"/>
        <end position="196"/>
    </location>
</feature>
<feature type="transmembrane region" description="Helical" evidence="2">
    <location>
        <begin position="150"/>
        <end position="169"/>
    </location>
</feature>
<protein>
    <submittedName>
        <fullName evidence="3">NnrS family protein</fullName>
    </submittedName>
</protein>
<feature type="transmembrane region" description="Helical" evidence="2">
    <location>
        <begin position="273"/>
        <end position="293"/>
    </location>
</feature>
<proteinExistence type="predicted"/>
<comment type="caution">
    <text evidence="3">The sequence shown here is derived from an EMBL/GenBank/DDBJ whole genome shotgun (WGS) entry which is preliminary data.</text>
</comment>
<feature type="transmembrane region" description="Helical" evidence="2">
    <location>
        <begin position="21"/>
        <end position="47"/>
    </location>
</feature>
<feature type="transmembrane region" description="Helical" evidence="2">
    <location>
        <begin position="305"/>
        <end position="324"/>
    </location>
</feature>
<keyword evidence="2" id="KW-1133">Transmembrane helix</keyword>
<dbReference type="Proteomes" id="UP000214603">
    <property type="component" value="Unassembled WGS sequence"/>
</dbReference>
<feature type="transmembrane region" description="Helical" evidence="2">
    <location>
        <begin position="242"/>
        <end position="261"/>
    </location>
</feature>
<dbReference type="EMBL" id="NJIH01000008">
    <property type="protein sequence ID" value="OWT58332.1"/>
    <property type="molecule type" value="Genomic_DNA"/>
</dbReference>
<keyword evidence="2" id="KW-0472">Membrane</keyword>
<feature type="transmembrane region" description="Helical" evidence="2">
    <location>
        <begin position="67"/>
        <end position="87"/>
    </location>
</feature>
<name>A0A225MC90_9BURK</name>
<accession>A0A225MC90</accession>
<dbReference type="AlphaFoldDB" id="A0A225MC90"/>
<dbReference type="OrthoDB" id="9770040at2"/>
<keyword evidence="2" id="KW-0812">Transmembrane</keyword>
<feature type="region of interest" description="Disordered" evidence="1">
    <location>
        <begin position="399"/>
        <end position="424"/>
    </location>
</feature>
<feature type="transmembrane region" description="Helical" evidence="2">
    <location>
        <begin position="344"/>
        <end position="362"/>
    </location>
</feature>
<reference evidence="4" key="1">
    <citation type="submission" date="2017-06" db="EMBL/GenBank/DDBJ databases">
        <title>Herbaspirillum phytohormonus sp. nov., isolated from the root nodule of Robinia pseudoacacia in lead-zinc mine.</title>
        <authorList>
            <person name="Fan M."/>
            <person name="Lin Y."/>
        </authorList>
    </citation>
    <scope>NUCLEOTIDE SEQUENCE [LARGE SCALE GENOMIC DNA]</scope>
    <source>
        <strain evidence="4">SC-089</strain>
    </source>
</reference>
<dbReference type="InterPro" id="IPR010266">
    <property type="entry name" value="NnrS"/>
</dbReference>
<feature type="transmembrane region" description="Helical" evidence="2">
    <location>
        <begin position="94"/>
        <end position="113"/>
    </location>
</feature>
<evidence type="ECO:0000256" key="1">
    <source>
        <dbReference type="SAM" id="MobiDB-lite"/>
    </source>
</evidence>
<evidence type="ECO:0000313" key="4">
    <source>
        <dbReference type="Proteomes" id="UP000214603"/>
    </source>
</evidence>
<organism evidence="3 4">
    <name type="scientific">Candidimonas nitroreducens</name>
    <dbReference type="NCBI Taxonomy" id="683354"/>
    <lineage>
        <taxon>Bacteria</taxon>
        <taxon>Pseudomonadati</taxon>
        <taxon>Pseudomonadota</taxon>
        <taxon>Betaproteobacteria</taxon>
        <taxon>Burkholderiales</taxon>
        <taxon>Alcaligenaceae</taxon>
        <taxon>Candidimonas</taxon>
    </lineage>
</organism>
<keyword evidence="4" id="KW-1185">Reference proteome</keyword>
<evidence type="ECO:0000256" key="2">
    <source>
        <dbReference type="SAM" id="Phobius"/>
    </source>
</evidence>